<reference evidence="3 4" key="1">
    <citation type="submission" date="2013-11" db="EMBL/GenBank/DDBJ databases">
        <title>The Damaraland mole rat (Fukomys damarensis) genome and evolution of African mole rats.</title>
        <authorList>
            <person name="Gladyshev V.N."/>
            <person name="Fang X."/>
        </authorList>
    </citation>
    <scope>NUCLEOTIDE SEQUENCE [LARGE SCALE GENOMIC DNA]</scope>
    <source>
        <tissue evidence="3">Liver</tissue>
    </source>
</reference>
<gene>
    <name evidence="3" type="ORF">H920_15838</name>
</gene>
<sequence length="179" mass="20418">MDSIWNTKQIERLNPPDNVTVHCNASHCRARWMRPRTWTVLSSMDFLYEVDVQRWRADLGSGTPLVQVAGEEEFGFPSPQPRARQVLRLRHPVLPTGSDAQDAPTLRLYVLVVLLTLVCTLLLGFLFTRFIWIHGLCPPGPKIKMMDVDKVNQEVPWEDNAPSVEKGEQEEVLTVEEVS</sequence>
<keyword evidence="2" id="KW-0812">Transmembrane</keyword>
<keyword evidence="2" id="KW-0472">Membrane</keyword>
<organism evidence="3 4">
    <name type="scientific">Fukomys damarensis</name>
    <name type="common">Damaraland mole rat</name>
    <name type="synonym">Cryptomys damarensis</name>
    <dbReference type="NCBI Taxonomy" id="885580"/>
    <lineage>
        <taxon>Eukaryota</taxon>
        <taxon>Metazoa</taxon>
        <taxon>Chordata</taxon>
        <taxon>Craniata</taxon>
        <taxon>Vertebrata</taxon>
        <taxon>Euteleostomi</taxon>
        <taxon>Mammalia</taxon>
        <taxon>Eutheria</taxon>
        <taxon>Euarchontoglires</taxon>
        <taxon>Glires</taxon>
        <taxon>Rodentia</taxon>
        <taxon>Hystricomorpha</taxon>
        <taxon>Bathyergidae</taxon>
        <taxon>Fukomys</taxon>
    </lineage>
</organism>
<accession>A0A091CXZ7</accession>
<feature type="compositionally biased region" description="Acidic residues" evidence="1">
    <location>
        <begin position="168"/>
        <end position="179"/>
    </location>
</feature>
<feature type="region of interest" description="Disordered" evidence="1">
    <location>
        <begin position="157"/>
        <end position="179"/>
    </location>
</feature>
<evidence type="ECO:0000256" key="1">
    <source>
        <dbReference type="SAM" id="MobiDB-lite"/>
    </source>
</evidence>
<keyword evidence="2" id="KW-1133">Transmembrane helix</keyword>
<name>A0A091CXZ7_FUKDA</name>
<dbReference type="InterPro" id="IPR013783">
    <property type="entry name" value="Ig-like_fold"/>
</dbReference>
<dbReference type="Gene3D" id="2.60.40.10">
    <property type="entry name" value="Immunoglobulins"/>
    <property type="match status" value="1"/>
</dbReference>
<evidence type="ECO:0000313" key="3">
    <source>
        <dbReference type="EMBL" id="KFO22755.1"/>
    </source>
</evidence>
<dbReference type="Proteomes" id="UP000028990">
    <property type="component" value="Unassembled WGS sequence"/>
</dbReference>
<keyword evidence="4" id="KW-1185">Reference proteome</keyword>
<evidence type="ECO:0000313" key="4">
    <source>
        <dbReference type="Proteomes" id="UP000028990"/>
    </source>
</evidence>
<protein>
    <submittedName>
        <fullName evidence="3">Uncharacterized protein</fullName>
    </submittedName>
</protein>
<dbReference type="AlphaFoldDB" id="A0A091CXZ7"/>
<evidence type="ECO:0000256" key="2">
    <source>
        <dbReference type="SAM" id="Phobius"/>
    </source>
</evidence>
<proteinExistence type="predicted"/>
<dbReference type="EMBL" id="KN123950">
    <property type="protein sequence ID" value="KFO22755.1"/>
    <property type="molecule type" value="Genomic_DNA"/>
</dbReference>
<feature type="transmembrane region" description="Helical" evidence="2">
    <location>
        <begin position="108"/>
        <end position="132"/>
    </location>
</feature>